<reference evidence="1" key="1">
    <citation type="journal article" date="2019" name="MBio">
        <title>Virus Genomes from Deep Sea Sediments Expand the Ocean Megavirome and Support Independent Origins of Viral Gigantism.</title>
        <authorList>
            <person name="Backstrom D."/>
            <person name="Yutin N."/>
            <person name="Jorgensen S.L."/>
            <person name="Dharamshi J."/>
            <person name="Homa F."/>
            <person name="Zaremba-Niedwiedzka K."/>
            <person name="Spang A."/>
            <person name="Wolf Y.I."/>
            <person name="Koonin E.V."/>
            <person name="Ettema T.J."/>
        </authorList>
    </citation>
    <scope>NUCLEOTIDE SEQUENCE</scope>
</reference>
<gene>
    <name evidence="1" type="ORF">LCPAC001_01430</name>
</gene>
<accession>A0A481Z1U9</accession>
<proteinExistence type="predicted"/>
<name>A0A481Z1U9_9VIRU</name>
<evidence type="ECO:0000313" key="1">
    <source>
        <dbReference type="EMBL" id="QBK89633.1"/>
    </source>
</evidence>
<sequence length="172" mass="20496">MAITFLKLVQQHFQNNPKFDLDSHLEFLIDNDRYCEDGDNTEWDAIAAVLPESKVLIDKSEYNIIYHRECEANSKRVYQYKDYYITTFFEGDGDDIDITSFTNNYKNGLMGFYETCVKVYTKKEFDVYTFIKKSGNVDQMIEIYKNFNKKEGLKKLQSYFKQYIADKWNKSD</sequence>
<organism evidence="1">
    <name type="scientific">Pithovirus LCPAC001</name>
    <dbReference type="NCBI Taxonomy" id="2506585"/>
    <lineage>
        <taxon>Viruses</taxon>
        <taxon>Pithoviruses</taxon>
    </lineage>
</organism>
<dbReference type="EMBL" id="MK500431">
    <property type="protein sequence ID" value="QBK89633.1"/>
    <property type="molecule type" value="Genomic_DNA"/>
</dbReference>
<protein>
    <submittedName>
        <fullName evidence="1">Uncharacterized protein</fullName>
    </submittedName>
</protein>